<dbReference type="Proteomes" id="UP000683925">
    <property type="component" value="Unassembled WGS sequence"/>
</dbReference>
<accession>A0A8S1UPN2</accession>
<dbReference type="OMA" id="DETKFHF"/>
<dbReference type="OrthoDB" id="270173at2759"/>
<dbReference type="InterPro" id="IPR011263">
    <property type="entry name" value="DNA-dir_RNA_pol_RpoA/D/Rpb3"/>
</dbReference>
<name>A0A8S1UPN2_PAROT</name>
<dbReference type="CDD" id="cd07031">
    <property type="entry name" value="RNAP_II_RPB3"/>
    <property type="match status" value="1"/>
</dbReference>
<proteinExistence type="inferred from homology"/>
<protein>
    <recommendedName>
        <fullName evidence="2">DNA-directed RNA polymerase RpoA/D/Rpb3-type domain-containing protein</fullName>
    </recommendedName>
</protein>
<dbReference type="AlphaFoldDB" id="A0A8S1UPN2"/>
<evidence type="ECO:0000259" key="2">
    <source>
        <dbReference type="SMART" id="SM00662"/>
    </source>
</evidence>
<comment type="caution">
    <text evidence="3">The sequence shown here is derived from an EMBL/GenBank/DDBJ whole genome shotgun (WGS) entry which is preliminary data.</text>
</comment>
<dbReference type="NCBIfam" id="NF001988">
    <property type="entry name" value="PRK00783.1"/>
    <property type="match status" value="1"/>
</dbReference>
<reference evidence="3" key="1">
    <citation type="submission" date="2021-01" db="EMBL/GenBank/DDBJ databases">
        <authorList>
            <consortium name="Genoscope - CEA"/>
            <person name="William W."/>
        </authorList>
    </citation>
    <scope>NUCLEOTIDE SEQUENCE</scope>
</reference>
<dbReference type="HAMAP" id="MF_00320">
    <property type="entry name" value="RNApol_arch_Rpo3"/>
    <property type="match status" value="1"/>
</dbReference>
<dbReference type="GO" id="GO:0003677">
    <property type="term" value="F:DNA binding"/>
    <property type="evidence" value="ECO:0007669"/>
    <property type="project" value="InterPro"/>
</dbReference>
<evidence type="ECO:0000313" key="3">
    <source>
        <dbReference type="EMBL" id="CAD8164436.1"/>
    </source>
</evidence>
<dbReference type="SMART" id="SM00662">
    <property type="entry name" value="RPOLD"/>
    <property type="match status" value="1"/>
</dbReference>
<dbReference type="Pfam" id="PF01193">
    <property type="entry name" value="RNA_pol_L"/>
    <property type="match status" value="1"/>
</dbReference>
<sequence>MYNYKYNFEQNSQHRIEILEMSDEKCKFSFEGDLSIANAIRRVMIAEVPVMAIHFVDIIENTSPLSDEFLAQRLGLIPLVSYAADSKMYDWEADADSIDDQKTKVVFTLRQKNLNDAPLEITSQHLEPEFGQVGEMAIRPVRMFSPINGKEVGIPITRLGKNQSVHVRCHALKGFGKMHAKWTPINIATFRHEAELLIDHVQAQQLSLFEKQSIRDSCPMNVFAMDANQELIVNAIEKCVFCEECIRCAESIKKPRLIKMQHKKNKYIFTVESAGQLKAVDIVKQALIVLRKKVDEISQDLSFAQQYQQI</sequence>
<dbReference type="PROSITE" id="PS00446">
    <property type="entry name" value="RNA_POL_D_30KD"/>
    <property type="match status" value="1"/>
</dbReference>
<dbReference type="InterPro" id="IPR022842">
    <property type="entry name" value="RNAP_Rpo3/Rpb3/RPAC1"/>
</dbReference>
<dbReference type="InterPro" id="IPR050518">
    <property type="entry name" value="Rpo3/RPB3_RNA_Pol_subunit"/>
</dbReference>
<dbReference type="GO" id="GO:0006366">
    <property type="term" value="P:transcription by RNA polymerase II"/>
    <property type="evidence" value="ECO:0007669"/>
    <property type="project" value="TreeGrafter"/>
</dbReference>
<dbReference type="GO" id="GO:0046983">
    <property type="term" value="F:protein dimerization activity"/>
    <property type="evidence" value="ECO:0007669"/>
    <property type="project" value="InterPro"/>
</dbReference>
<dbReference type="GO" id="GO:0005665">
    <property type="term" value="C:RNA polymerase II, core complex"/>
    <property type="evidence" value="ECO:0007669"/>
    <property type="project" value="TreeGrafter"/>
</dbReference>
<evidence type="ECO:0000256" key="1">
    <source>
        <dbReference type="ARBA" id="ARBA00025804"/>
    </source>
</evidence>
<dbReference type="PANTHER" id="PTHR11800">
    <property type="entry name" value="DNA-DIRECTED RNA POLYMERASE"/>
    <property type="match status" value="1"/>
</dbReference>
<comment type="similarity">
    <text evidence="1">Belongs to the archaeal Rpo3/eukaryotic RPB3 RNA polymerase subunit family.</text>
</comment>
<feature type="domain" description="DNA-directed RNA polymerase RpoA/D/Rpb3-type" evidence="2">
    <location>
        <begin position="25"/>
        <end position="300"/>
    </location>
</feature>
<dbReference type="PANTHER" id="PTHR11800:SF2">
    <property type="entry name" value="DNA-DIRECTED RNA POLYMERASE II SUBUNIT RPB3"/>
    <property type="match status" value="1"/>
</dbReference>
<dbReference type="FunFam" id="2.170.120.12:FF:000029">
    <property type="entry name" value="Uncharacterized protein"/>
    <property type="match status" value="1"/>
</dbReference>
<dbReference type="InterPro" id="IPR011262">
    <property type="entry name" value="DNA-dir_RNA_pol_insert"/>
</dbReference>
<gene>
    <name evidence="3" type="ORF">POCTA_138.1.T0450052</name>
</gene>
<evidence type="ECO:0000313" key="4">
    <source>
        <dbReference type="Proteomes" id="UP000683925"/>
    </source>
</evidence>
<dbReference type="Pfam" id="PF01000">
    <property type="entry name" value="RNA_pol_A_bac"/>
    <property type="match status" value="1"/>
</dbReference>
<dbReference type="EMBL" id="CAJJDP010000045">
    <property type="protein sequence ID" value="CAD8164436.1"/>
    <property type="molecule type" value="Genomic_DNA"/>
</dbReference>
<dbReference type="InterPro" id="IPR001514">
    <property type="entry name" value="DNA-dir_RNA_pol_30-40kDasu_CS"/>
</dbReference>
<organism evidence="3 4">
    <name type="scientific">Paramecium octaurelia</name>
    <dbReference type="NCBI Taxonomy" id="43137"/>
    <lineage>
        <taxon>Eukaryota</taxon>
        <taxon>Sar</taxon>
        <taxon>Alveolata</taxon>
        <taxon>Ciliophora</taxon>
        <taxon>Intramacronucleata</taxon>
        <taxon>Oligohymenophorea</taxon>
        <taxon>Peniculida</taxon>
        <taxon>Parameciidae</taxon>
        <taxon>Paramecium</taxon>
    </lineage>
</organism>
<dbReference type="GO" id="GO:0003899">
    <property type="term" value="F:DNA-directed RNA polymerase activity"/>
    <property type="evidence" value="ECO:0007669"/>
    <property type="project" value="InterPro"/>
</dbReference>
<keyword evidence="4" id="KW-1185">Reference proteome</keyword>